<dbReference type="Proteomes" id="UP000077037">
    <property type="component" value="Unassembled WGS sequence"/>
</dbReference>
<comment type="similarity">
    <text evidence="1">Belongs to the short-chain dehydrogenases/reductases (SDR) family.</text>
</comment>
<evidence type="ECO:0000259" key="2">
    <source>
        <dbReference type="SMART" id="SM00822"/>
    </source>
</evidence>
<dbReference type="EMBL" id="FKBS01000007">
    <property type="protein sequence ID" value="SAH95650.1"/>
    <property type="molecule type" value="Genomic_DNA"/>
</dbReference>
<dbReference type="PRINTS" id="PR00080">
    <property type="entry name" value="SDRFAMILY"/>
</dbReference>
<dbReference type="InterPro" id="IPR057326">
    <property type="entry name" value="KR_dom"/>
</dbReference>
<dbReference type="PRINTS" id="PR00081">
    <property type="entry name" value="GDHRDH"/>
</dbReference>
<dbReference type="SMART" id="SM00822">
    <property type="entry name" value="PKS_KR"/>
    <property type="match status" value="1"/>
</dbReference>
<dbReference type="Pfam" id="PF13561">
    <property type="entry name" value="adh_short_C2"/>
    <property type="match status" value="1"/>
</dbReference>
<dbReference type="InterPro" id="IPR002347">
    <property type="entry name" value="SDR_fam"/>
</dbReference>
<dbReference type="NCBIfam" id="NF005559">
    <property type="entry name" value="PRK07231.1"/>
    <property type="match status" value="1"/>
</dbReference>
<dbReference type="Gene3D" id="3.40.50.720">
    <property type="entry name" value="NAD(P)-binding Rossmann-like Domain"/>
    <property type="match status" value="1"/>
</dbReference>
<feature type="domain" description="Ketoreductase" evidence="2">
    <location>
        <begin position="10"/>
        <end position="207"/>
    </location>
</feature>
<name>A0A157LGC7_9BORD</name>
<dbReference type="InterPro" id="IPR036291">
    <property type="entry name" value="NAD(P)-bd_dom_sf"/>
</dbReference>
<evidence type="ECO:0000313" key="4">
    <source>
        <dbReference type="Proteomes" id="UP000077037"/>
    </source>
</evidence>
<organism evidence="3 4">
    <name type="scientific">Bordetella ansorpii</name>
    <dbReference type="NCBI Taxonomy" id="288768"/>
    <lineage>
        <taxon>Bacteria</taxon>
        <taxon>Pseudomonadati</taxon>
        <taxon>Pseudomonadota</taxon>
        <taxon>Betaproteobacteria</taxon>
        <taxon>Burkholderiales</taxon>
        <taxon>Alcaligenaceae</taxon>
        <taxon>Bordetella</taxon>
    </lineage>
</organism>
<dbReference type="AlphaFoldDB" id="A0A157LGC7"/>
<evidence type="ECO:0000313" key="3">
    <source>
        <dbReference type="EMBL" id="SAH95650.1"/>
    </source>
</evidence>
<evidence type="ECO:0000256" key="1">
    <source>
        <dbReference type="ARBA" id="ARBA00006484"/>
    </source>
</evidence>
<accession>A0A157LGC7</accession>
<gene>
    <name evidence="3" type="primary">gdH</name>
    <name evidence="3" type="ORF">SAMEA1982600_00732</name>
</gene>
<dbReference type="PANTHER" id="PTHR42760">
    <property type="entry name" value="SHORT-CHAIN DEHYDROGENASES/REDUCTASES FAMILY MEMBER"/>
    <property type="match status" value="1"/>
</dbReference>
<dbReference type="InterPro" id="IPR020904">
    <property type="entry name" value="Sc_DH/Rdtase_CS"/>
</dbReference>
<dbReference type="RefSeq" id="WP_066408219.1">
    <property type="nucleotide sequence ID" value="NZ_FKBS01000007.1"/>
</dbReference>
<protein>
    <submittedName>
        <fullName evidence="3">Glucose 1-dehydrogenase</fullName>
        <ecNumber evidence="3">1.1.1.47</ecNumber>
    </submittedName>
</protein>
<dbReference type="PROSITE" id="PS00061">
    <property type="entry name" value="ADH_SHORT"/>
    <property type="match status" value="1"/>
</dbReference>
<dbReference type="PANTHER" id="PTHR42760:SF132">
    <property type="entry name" value="SHORT-CHAIN DEHYDROGENASE_REDUCTASE FAMILY PROTEIN"/>
    <property type="match status" value="1"/>
</dbReference>
<dbReference type="GO" id="GO:0047936">
    <property type="term" value="F:glucose 1-dehydrogenase [NAD(P)+] activity"/>
    <property type="evidence" value="ECO:0007669"/>
    <property type="project" value="UniProtKB-EC"/>
</dbReference>
<dbReference type="EC" id="1.1.1.47" evidence="3"/>
<dbReference type="OrthoDB" id="8557335at2"/>
<keyword evidence="3" id="KW-0560">Oxidoreductase</keyword>
<reference evidence="3 4" key="1">
    <citation type="submission" date="2016-03" db="EMBL/GenBank/DDBJ databases">
        <authorList>
            <consortium name="Pathogen Informatics"/>
        </authorList>
    </citation>
    <scope>NUCLEOTIDE SEQUENCE [LARGE SCALE GENOMIC DNA]</scope>
    <source>
        <strain evidence="3 4">NCTC13364</strain>
    </source>
</reference>
<dbReference type="SUPFAM" id="SSF51735">
    <property type="entry name" value="NAD(P)-binding Rossmann-fold domains"/>
    <property type="match status" value="1"/>
</dbReference>
<sequence>MSQTQELAGRVALVTGATSGIGRAVAISLAGAGARVAVNYRDAKDGRQRADDVVAEIARAGGQAVPVLGDVSREDEVQRMFADVHTQLGELDILVNNAGIEQPAPIQDMTLAQWQAVIDVNLTGQFLCARAAARAYLARWPEPPPKGASAGKILFISSVHEVIPWAFQANYAASKGGVSLLMRSLAQELAPRKIRVNSIAPGAIRTPINQAAWGTDQAMAELLKLIPYDRIGEPEDIGRAAVWLSSDASDYVTGATLFVDGGMTLYPEFRGAG</sequence>
<dbReference type="FunFam" id="3.40.50.720:FF:000084">
    <property type="entry name" value="Short-chain dehydrogenase reductase"/>
    <property type="match status" value="1"/>
</dbReference>
<proteinExistence type="inferred from homology"/>